<accession>A0A191VYH6</accession>
<keyword evidence="2" id="KW-1185">Reference proteome</keyword>
<gene>
    <name evidence="1" type="ORF">RDp01_gp27</name>
</gene>
<dbReference type="SUPFAM" id="SSF52540">
    <property type="entry name" value="P-loop containing nucleoside triphosphate hydrolases"/>
    <property type="match status" value="1"/>
</dbReference>
<dbReference type="CDD" id="cd00009">
    <property type="entry name" value="AAA"/>
    <property type="match status" value="1"/>
</dbReference>
<dbReference type="Gene3D" id="3.40.50.300">
    <property type="entry name" value="P-loop containing nucleotide triphosphate hydrolases"/>
    <property type="match status" value="1"/>
</dbReference>
<dbReference type="InterPro" id="IPR027417">
    <property type="entry name" value="P-loop_NTPase"/>
</dbReference>
<protein>
    <submittedName>
        <fullName evidence="1">ATPase</fullName>
    </submittedName>
</protein>
<sequence>MTAEILKLSPSETAEFILNAILCKQVPYIAGPPGIGKSQVVHGVLAQCNLKMIDLRLSQILSEDMTGLPERNAETGKAEYLPFSTFPLQGDKIPDGYDGWGLLLDELPSASEEVLAASYSLILDRTVGGRKLHDRCVVIAAGNRASDSAIARELPDTLITRMLPCEMKVNVADWVHWASGHKKSNEQVVSFIEKNPTMLYAPTPVADREENETYPTPRGWEKVFAHVNLHEKRTKKEVEGVDSAGLPTGRTEISISPISEPMFALMAAAVGPLAARSFREEYDEAISLPNPWEVAQSPNSTRIPGTNAGKAKLTSELSRYWLESNGQTRENVTAYMNRMGGEYAALFVNQIQSKVGSTASDKAMVEKLQKRLNVDPLLGGTLPDSDPDNIPF</sequence>
<proteinExistence type="predicted"/>
<dbReference type="EMBL" id="KU885989">
    <property type="protein sequence ID" value="ANJ20761.1"/>
    <property type="molecule type" value="Genomic_DNA"/>
</dbReference>
<name>A0A191VYH6_9CAUD</name>
<organism evidence="1 2">
    <name type="scientific">Roseobacter phage RD-1410W1-01</name>
    <dbReference type="NCBI Taxonomy" id="1815984"/>
    <lineage>
        <taxon>Viruses</taxon>
        <taxon>Duplodnaviria</taxon>
        <taxon>Heunggongvirae</taxon>
        <taxon>Uroviricota</taxon>
        <taxon>Caudoviricetes</taxon>
        <taxon>Schitoviridae</taxon>
        <taxon>Rhodovirinae</taxon>
        <taxon>Aoqinvirus</taxon>
        <taxon>Aoqinvirus RD1410W101</taxon>
    </lineage>
</organism>
<evidence type="ECO:0000313" key="2">
    <source>
        <dbReference type="Proteomes" id="UP000259976"/>
    </source>
</evidence>
<reference evidence="1 2" key="1">
    <citation type="journal article" date="2016" name="Curr. Microbiol.">
        <title>Characterization and Complete Genome Sequences of Three N4-Like Roseobacter Phages Isolated from the South China Sea.</title>
        <authorList>
            <person name="Li B."/>
            <person name="Zhang S."/>
            <person name="Long L."/>
            <person name="Huang S."/>
        </authorList>
    </citation>
    <scope>NUCLEOTIDE SEQUENCE [LARGE SCALE GENOMIC DNA]</scope>
</reference>
<dbReference type="Proteomes" id="UP000259976">
    <property type="component" value="Segment"/>
</dbReference>
<evidence type="ECO:0000313" key="1">
    <source>
        <dbReference type="EMBL" id="ANJ20761.1"/>
    </source>
</evidence>